<dbReference type="Proteomes" id="UP001358417">
    <property type="component" value="Unassembled WGS sequence"/>
</dbReference>
<reference evidence="1 2" key="1">
    <citation type="submission" date="2023-08" db="EMBL/GenBank/DDBJ databases">
        <title>Black Yeasts Isolated from many extreme environments.</title>
        <authorList>
            <person name="Coleine C."/>
            <person name="Stajich J.E."/>
            <person name="Selbmann L."/>
        </authorList>
    </citation>
    <scope>NUCLEOTIDE SEQUENCE [LARGE SCALE GENOMIC DNA]</scope>
    <source>
        <strain evidence="1 2">CCFEE 5792</strain>
    </source>
</reference>
<name>A0AAV9NG37_9EURO</name>
<organism evidence="1 2">
    <name type="scientific">Exophiala bonariae</name>
    <dbReference type="NCBI Taxonomy" id="1690606"/>
    <lineage>
        <taxon>Eukaryota</taxon>
        <taxon>Fungi</taxon>
        <taxon>Dikarya</taxon>
        <taxon>Ascomycota</taxon>
        <taxon>Pezizomycotina</taxon>
        <taxon>Eurotiomycetes</taxon>
        <taxon>Chaetothyriomycetidae</taxon>
        <taxon>Chaetothyriales</taxon>
        <taxon>Herpotrichiellaceae</taxon>
        <taxon>Exophiala</taxon>
    </lineage>
</organism>
<evidence type="ECO:0008006" key="3">
    <source>
        <dbReference type="Google" id="ProtNLM"/>
    </source>
</evidence>
<dbReference type="RefSeq" id="XP_064708447.1">
    <property type="nucleotide sequence ID" value="XM_064855787.1"/>
</dbReference>
<keyword evidence="2" id="KW-1185">Reference proteome</keyword>
<sequence>MTANILAILTFVVALAVGFYARASWLRNKLQADMQFLDHLKAVYFILRDTSLLESDTEFYGTREGEIHVRQLYARLFLLSEKMLQFSRLSIAKRVSTATEHFEFTSLEIRNVERLLDSLRYRQLRSKLFEISQTMKSCEREISELRNQADRAPTANGQVHERTEPSISIKNSQLPTKLGKMNLTTMETPVFRTNLPTEPSIFSQEFRAFQHSMSRSRALKPQLQGLQSLFDLAACLEDERDRVLERLQKLGLGEDSFKILSISTNNVSFR</sequence>
<accession>A0AAV9NG37</accession>
<protein>
    <recommendedName>
        <fullName evidence="3">Prion-inhibition and propagation HeLo domain-containing protein</fullName>
    </recommendedName>
</protein>
<dbReference type="EMBL" id="JAVRRD010000007">
    <property type="protein sequence ID" value="KAK5056731.1"/>
    <property type="molecule type" value="Genomic_DNA"/>
</dbReference>
<evidence type="ECO:0000313" key="2">
    <source>
        <dbReference type="Proteomes" id="UP001358417"/>
    </source>
</evidence>
<comment type="caution">
    <text evidence="1">The sequence shown here is derived from an EMBL/GenBank/DDBJ whole genome shotgun (WGS) entry which is preliminary data.</text>
</comment>
<gene>
    <name evidence="1" type="ORF">LTR84_012263</name>
</gene>
<evidence type="ECO:0000313" key="1">
    <source>
        <dbReference type="EMBL" id="KAK5056731.1"/>
    </source>
</evidence>
<dbReference type="AlphaFoldDB" id="A0AAV9NG37"/>
<proteinExistence type="predicted"/>
<dbReference type="GeneID" id="89980410"/>